<dbReference type="EMBL" id="JARBHB010000009">
    <property type="protein sequence ID" value="KAJ8875160.1"/>
    <property type="molecule type" value="Genomic_DNA"/>
</dbReference>
<dbReference type="PANTHER" id="PTHR47331:SF1">
    <property type="entry name" value="GAG-LIKE PROTEIN"/>
    <property type="match status" value="1"/>
</dbReference>
<dbReference type="PANTHER" id="PTHR47331">
    <property type="entry name" value="PHD-TYPE DOMAIN-CONTAINING PROTEIN"/>
    <property type="match status" value="1"/>
</dbReference>
<name>A0ABQ9GT23_9NEOP</name>
<evidence type="ECO:0000313" key="2">
    <source>
        <dbReference type="Proteomes" id="UP001159363"/>
    </source>
</evidence>
<sequence length="516" mass="59071">MVLRAGYTVRHVSRTDLATEVLSDEPENVGRVVVIDELDNLVDSADNETERGDMEERYCRLQGYLQHKIKETNAKESKQHQETTVQVTSQMPAVRIDTSKWQFPADVKLADDHKEEVSLAKSKQSRGHYNEFMKGYKDLGHMASVEDKNETRTSLKPYYMPHHGVVKESSSTTKFRVVFNTSEKTTNEISQHLLMVGPAVQEDLHSIVLRFRMHYKIVFSADITKIYRQVQVNPQDIHLQRIIWRPSSDSHLNSYELKTVGTSSASFIVTSMDNPRDLQIDGFSDGSESAYGACIYIRSTDQNGNLTVKILCSRSRVAPFKQLSPPRLELCGAVLLANMDQKISGALKATFSQVRLDRFDGGFSMAKGTENPADIISRGTEPRILKDSELWWYGPHRLRYHESEWPKTPAEVMSEEYSKEQRGQRQDKLQWVTAYCLRFIHNCKNKDTKRHGNLKPRELSEAAILCIKQVQAEVFQQEVHDLLSNQMVSNKSSFKSLSPFLDGRELPRHFQQNTIL</sequence>
<gene>
    <name evidence="1" type="ORF">PR048_023055</name>
</gene>
<accession>A0ABQ9GT23</accession>
<keyword evidence="2" id="KW-1185">Reference proteome</keyword>
<proteinExistence type="predicted"/>
<protein>
    <submittedName>
        <fullName evidence="1">Uncharacterized protein</fullName>
    </submittedName>
</protein>
<dbReference type="Proteomes" id="UP001159363">
    <property type="component" value="Chromosome 8"/>
</dbReference>
<comment type="caution">
    <text evidence="1">The sequence shown here is derived from an EMBL/GenBank/DDBJ whole genome shotgun (WGS) entry which is preliminary data.</text>
</comment>
<evidence type="ECO:0000313" key="1">
    <source>
        <dbReference type="EMBL" id="KAJ8875160.1"/>
    </source>
</evidence>
<reference evidence="1 2" key="1">
    <citation type="submission" date="2023-02" db="EMBL/GenBank/DDBJ databases">
        <title>LHISI_Scaffold_Assembly.</title>
        <authorList>
            <person name="Stuart O.P."/>
            <person name="Cleave R."/>
            <person name="Magrath M.J.L."/>
            <person name="Mikheyev A.S."/>
        </authorList>
    </citation>
    <scope>NUCLEOTIDE SEQUENCE [LARGE SCALE GENOMIC DNA]</scope>
    <source>
        <strain evidence="1">Daus_M_001</strain>
        <tissue evidence="1">Leg muscle</tissue>
    </source>
</reference>
<organism evidence="1 2">
    <name type="scientific">Dryococelus australis</name>
    <dbReference type="NCBI Taxonomy" id="614101"/>
    <lineage>
        <taxon>Eukaryota</taxon>
        <taxon>Metazoa</taxon>
        <taxon>Ecdysozoa</taxon>
        <taxon>Arthropoda</taxon>
        <taxon>Hexapoda</taxon>
        <taxon>Insecta</taxon>
        <taxon>Pterygota</taxon>
        <taxon>Neoptera</taxon>
        <taxon>Polyneoptera</taxon>
        <taxon>Phasmatodea</taxon>
        <taxon>Verophasmatodea</taxon>
        <taxon>Anareolatae</taxon>
        <taxon>Phasmatidae</taxon>
        <taxon>Eurycanthinae</taxon>
        <taxon>Dryococelus</taxon>
    </lineage>
</organism>
<dbReference type="Pfam" id="PF05380">
    <property type="entry name" value="Peptidase_A17"/>
    <property type="match status" value="1"/>
</dbReference>
<dbReference type="InterPro" id="IPR008042">
    <property type="entry name" value="Retrotrans_Pao"/>
</dbReference>